<feature type="transmembrane region" description="Helical" evidence="1">
    <location>
        <begin position="76"/>
        <end position="97"/>
    </location>
</feature>
<sequence>MSSIAGISLAAVLMGLVASVKLGRASRLEGLGSVVVLLFPAIFLGIGQFIGVAVLHAACAGIDVCDPTTDHTVWSLGYPLLAVPLNWLVMLLTPAAVQQEEETSE</sequence>
<feature type="transmembrane region" description="Helical" evidence="1">
    <location>
        <begin position="35"/>
        <end position="64"/>
    </location>
</feature>
<keyword evidence="1" id="KW-0812">Transmembrane</keyword>
<name>A0A7X0U9E5_9BURK</name>
<comment type="caution">
    <text evidence="2">The sequence shown here is derived from an EMBL/GenBank/DDBJ whole genome shotgun (WGS) entry which is preliminary data.</text>
</comment>
<evidence type="ECO:0000256" key="1">
    <source>
        <dbReference type="SAM" id="Phobius"/>
    </source>
</evidence>
<proteinExistence type="predicted"/>
<evidence type="ECO:0000313" key="3">
    <source>
        <dbReference type="Proteomes" id="UP000575083"/>
    </source>
</evidence>
<evidence type="ECO:0000313" key="2">
    <source>
        <dbReference type="EMBL" id="MBB6560086.1"/>
    </source>
</evidence>
<dbReference type="EMBL" id="JACHLK010000004">
    <property type="protein sequence ID" value="MBB6560086.1"/>
    <property type="molecule type" value="Genomic_DNA"/>
</dbReference>
<dbReference type="Proteomes" id="UP000575083">
    <property type="component" value="Unassembled WGS sequence"/>
</dbReference>
<keyword evidence="1" id="KW-1133">Transmembrane helix</keyword>
<dbReference type="AlphaFoldDB" id="A0A7X0U9E5"/>
<dbReference type="RefSeq" id="WP_184857706.1">
    <property type="nucleotide sequence ID" value="NZ_JACHLK010000004.1"/>
</dbReference>
<keyword evidence="1" id="KW-0472">Membrane</keyword>
<accession>A0A7X0U9E5</accession>
<gene>
    <name evidence="2" type="ORF">HNP48_002758</name>
</gene>
<reference evidence="2 3" key="1">
    <citation type="submission" date="2020-08" db="EMBL/GenBank/DDBJ databases">
        <title>Functional genomics of gut bacteria from endangered species of beetles.</title>
        <authorList>
            <person name="Carlos-Shanley C."/>
        </authorList>
    </citation>
    <scope>NUCLEOTIDE SEQUENCE [LARGE SCALE GENOMIC DNA]</scope>
    <source>
        <strain evidence="2 3">S00198</strain>
    </source>
</reference>
<protein>
    <submittedName>
        <fullName evidence="2">Uncharacterized protein</fullName>
    </submittedName>
</protein>
<keyword evidence="3" id="KW-1185">Reference proteome</keyword>
<organism evidence="2 3">
    <name type="scientific">Acidovorax soli</name>
    <dbReference type="NCBI Taxonomy" id="592050"/>
    <lineage>
        <taxon>Bacteria</taxon>
        <taxon>Pseudomonadati</taxon>
        <taxon>Pseudomonadota</taxon>
        <taxon>Betaproteobacteria</taxon>
        <taxon>Burkholderiales</taxon>
        <taxon>Comamonadaceae</taxon>
        <taxon>Acidovorax</taxon>
    </lineage>
</organism>